<comment type="caution">
    <text evidence="5">The sequence shown here is derived from an EMBL/GenBank/DDBJ whole genome shotgun (WGS) entry which is preliminary data.</text>
</comment>
<dbReference type="EMBL" id="ABONVU020000010">
    <property type="protein sequence ID" value="EMJ5254601.1"/>
    <property type="molecule type" value="Genomic_DNA"/>
</dbReference>
<feature type="domain" description="Fe-containing alcohol dehydrogenase-like C-terminal" evidence="3">
    <location>
        <begin position="189"/>
        <end position="357"/>
    </location>
</feature>
<dbReference type="GO" id="GO:0046872">
    <property type="term" value="F:metal ion binding"/>
    <property type="evidence" value="ECO:0007669"/>
    <property type="project" value="InterPro"/>
</dbReference>
<dbReference type="Gene3D" id="1.20.1090.10">
    <property type="entry name" value="Dehydroquinate synthase-like - alpha domain"/>
    <property type="match status" value="1"/>
</dbReference>
<dbReference type="Gene3D" id="3.40.50.1970">
    <property type="match status" value="1"/>
</dbReference>
<dbReference type="Pfam" id="PF00465">
    <property type="entry name" value="Fe-ADH"/>
    <property type="match status" value="1"/>
</dbReference>
<evidence type="ECO:0000313" key="6">
    <source>
        <dbReference type="Proteomes" id="UP000471490"/>
    </source>
</evidence>
<dbReference type="NCBIfam" id="NF011717">
    <property type="entry name" value="PRK15138.1"/>
    <property type="match status" value="1"/>
</dbReference>
<dbReference type="OMA" id="HVLEQYM"/>
<sequence>MNNFNLHTPTRILFGKGAIAGLREQIPHDARVLITYGGGSVKKTGVLDQVLDALKGMDVLEFGGIEPNPAYETLMNAVKLVREQKVTFLLAVGGGSVLDGTKFIAAAANYPENIDPWHILQTGGKEIKSAIPMGCVLTLPATGSESNAGAVISRKTTGDKQAFHSAHVQPVFAVLDPVYTYTLPPRQVANGVVDAFVHTVEQYVTKPVDAKIQDRFAEGILLTLIEDGPKALKEPENYDVRANVMWAATQALNGLIGAGVPQDWATHMLGHELTAMHGLDHAQTLAIVLPALWNEKRDTKRAKLLQYAERVWNITEGSDDERIDAAIAATRNFFEQLGVLTHLSDYGLDGSSIPALLKKLEEHGMTQLGENHDITLDVSRRIYEAAR</sequence>
<evidence type="ECO:0000256" key="1">
    <source>
        <dbReference type="ARBA" id="ARBA00023002"/>
    </source>
</evidence>
<proteinExistence type="predicted"/>
<evidence type="ECO:0000259" key="3">
    <source>
        <dbReference type="Pfam" id="PF25137"/>
    </source>
</evidence>
<protein>
    <submittedName>
        <fullName evidence="5">Alcohol dehydrogenase</fullName>
    </submittedName>
</protein>
<dbReference type="InterPro" id="IPR044731">
    <property type="entry name" value="BDH-like"/>
</dbReference>
<organism evidence="5 6">
    <name type="scientific">Escherichia coli</name>
    <dbReference type="NCBI Taxonomy" id="562"/>
    <lineage>
        <taxon>Bacteria</taxon>
        <taxon>Pseudomonadati</taxon>
        <taxon>Pseudomonadota</taxon>
        <taxon>Gammaproteobacteria</taxon>
        <taxon>Enterobacterales</taxon>
        <taxon>Enterobacteriaceae</taxon>
        <taxon>Escherichia</taxon>
    </lineage>
</organism>
<reference evidence="4" key="2">
    <citation type="submission" date="2024-02" db="EMBL/GenBank/DDBJ databases">
        <authorList>
            <consortium name="Clinical and Environmental Microbiology Branch: Whole genome sequencing antimicrobial resistance pathogens in the healthcare setting"/>
        </authorList>
    </citation>
    <scope>NUCLEOTIDE SEQUENCE</scope>
    <source>
        <strain evidence="4">1924188</strain>
    </source>
</reference>
<reference evidence="5 6" key="1">
    <citation type="journal article" date="2020" name="Int. J. Nanomedicine">
        <title>Consequences Of Long-Term Bacteria's Exposure To Silver Nanoformulations With Different PhysicoChemical Properties.</title>
        <authorList>
            <person name="Kedziora A."/>
            <person name="Wernecki M."/>
            <person name="Korzekwa K."/>
            <person name="Speruda M."/>
            <person name="Gerasymchuk Y."/>
            <person name="Lukowiak A."/>
            <person name="Bugla-Ploskonska G."/>
        </authorList>
    </citation>
    <scope>NUCLEOTIDE SEQUENCE [LARGE SCALE GENOMIC DNA]</scope>
    <source>
        <strain evidence="5 6">ATCC 11230</strain>
    </source>
</reference>
<dbReference type="GO" id="GO:1990002">
    <property type="term" value="F:methylglyoxal reductase (NADPH) (acetol producing) activity"/>
    <property type="evidence" value="ECO:0007669"/>
    <property type="project" value="TreeGrafter"/>
</dbReference>
<dbReference type="PANTHER" id="PTHR43633:SF1">
    <property type="entry name" value="ALCOHOL DEHYDROGENASE YQHD"/>
    <property type="match status" value="1"/>
</dbReference>
<keyword evidence="1" id="KW-0560">Oxidoreductase</keyword>
<dbReference type="RefSeq" id="WP_001058801.1">
    <property type="nucleotide sequence ID" value="NZ_AP022525.1"/>
</dbReference>
<dbReference type="GO" id="GO:0005829">
    <property type="term" value="C:cytosol"/>
    <property type="evidence" value="ECO:0007669"/>
    <property type="project" value="TreeGrafter"/>
</dbReference>
<dbReference type="InterPro" id="IPR056798">
    <property type="entry name" value="ADH_Fe_C"/>
</dbReference>
<dbReference type="EMBL" id="VLTB01000303">
    <property type="protein sequence ID" value="NDR93243.1"/>
    <property type="molecule type" value="Genomic_DNA"/>
</dbReference>
<dbReference type="SUPFAM" id="SSF56796">
    <property type="entry name" value="Dehydroquinate synthase-like"/>
    <property type="match status" value="1"/>
</dbReference>
<accession>A0A2G9AA72</accession>
<dbReference type="FunFam" id="3.40.50.1970:FF:000008">
    <property type="entry name" value="Alcohol dehydrogenase YqhD"/>
    <property type="match status" value="1"/>
</dbReference>
<dbReference type="GO" id="GO:0008106">
    <property type="term" value="F:alcohol dehydrogenase (NADP+) activity"/>
    <property type="evidence" value="ECO:0007669"/>
    <property type="project" value="TreeGrafter"/>
</dbReference>
<dbReference type="PANTHER" id="PTHR43633">
    <property type="entry name" value="ALCOHOL DEHYDROGENASE YQHD"/>
    <property type="match status" value="1"/>
</dbReference>
<dbReference type="PROSITE" id="PS00060">
    <property type="entry name" value="ADH_IRON_2"/>
    <property type="match status" value="1"/>
</dbReference>
<evidence type="ECO:0000313" key="5">
    <source>
        <dbReference type="EMBL" id="NDR93243.1"/>
    </source>
</evidence>
<dbReference type="FunFam" id="1.20.1090.10:FF:000005">
    <property type="entry name" value="Alcohol dehydrogenase YqhD"/>
    <property type="match status" value="1"/>
</dbReference>
<evidence type="ECO:0000259" key="2">
    <source>
        <dbReference type="Pfam" id="PF00465"/>
    </source>
</evidence>
<dbReference type="Proteomes" id="UP001285616">
    <property type="component" value="Unassembled WGS sequence"/>
</dbReference>
<dbReference type="CDD" id="cd08187">
    <property type="entry name" value="BDH"/>
    <property type="match status" value="1"/>
</dbReference>
<dbReference type="GO" id="GO:1990362">
    <property type="term" value="F:butanol dehydrogenase (NAD+) activity"/>
    <property type="evidence" value="ECO:0007669"/>
    <property type="project" value="InterPro"/>
</dbReference>
<name>A0A2G9AA72_ECOLX</name>
<evidence type="ECO:0000313" key="4">
    <source>
        <dbReference type="EMBL" id="EMJ5254601.1"/>
    </source>
</evidence>
<dbReference type="InterPro" id="IPR001670">
    <property type="entry name" value="ADH_Fe/GldA"/>
</dbReference>
<dbReference type="Pfam" id="PF25137">
    <property type="entry name" value="ADH_Fe_C"/>
    <property type="match status" value="1"/>
</dbReference>
<dbReference type="PROSITE" id="PS00913">
    <property type="entry name" value="ADH_IRON_1"/>
    <property type="match status" value="1"/>
</dbReference>
<dbReference type="Proteomes" id="UP000471490">
    <property type="component" value="Unassembled WGS sequence"/>
</dbReference>
<feature type="domain" description="Alcohol dehydrogenase iron-type/glycerol dehydrogenase GldA" evidence="2">
    <location>
        <begin position="9"/>
        <end position="177"/>
    </location>
</feature>
<dbReference type="AlphaFoldDB" id="A0A2G9AA72"/>
<gene>
    <name evidence="4" type="primary">yqhD</name>
    <name evidence="5" type="ORF">FPI65_18665</name>
    <name evidence="4" type="ORF">R8O40_002844</name>
</gene>
<dbReference type="InterPro" id="IPR018211">
    <property type="entry name" value="ADH_Fe_CS"/>
</dbReference>